<evidence type="ECO:0000313" key="7">
    <source>
        <dbReference type="EMBL" id="KAL1864163.1"/>
    </source>
</evidence>
<evidence type="ECO:0000259" key="6">
    <source>
        <dbReference type="PROSITE" id="PS51021"/>
    </source>
</evidence>
<proteinExistence type="predicted"/>
<dbReference type="InterPro" id="IPR001452">
    <property type="entry name" value="SH3_domain"/>
</dbReference>
<dbReference type="PANTHER" id="PTHR47174:SF2">
    <property type="entry name" value="SH3 DOMAIN SIGNALLING PROTEIN (AFU_ORTHOLOGUE AFUA_5G07670)"/>
    <property type="match status" value="1"/>
</dbReference>
<keyword evidence="8" id="KW-1185">Reference proteome</keyword>
<dbReference type="EMBL" id="JAZHXJ010000344">
    <property type="protein sequence ID" value="KAL1864163.1"/>
    <property type="molecule type" value="Genomic_DNA"/>
</dbReference>
<evidence type="ECO:0000256" key="4">
    <source>
        <dbReference type="SAM" id="MobiDB-lite"/>
    </source>
</evidence>
<dbReference type="InterPro" id="IPR036028">
    <property type="entry name" value="SH3-like_dom_sf"/>
</dbReference>
<accession>A0ABR3WKR3</accession>
<dbReference type="Gene3D" id="2.30.30.40">
    <property type="entry name" value="SH3 Domains"/>
    <property type="match status" value="1"/>
</dbReference>
<dbReference type="PROSITE" id="PS51021">
    <property type="entry name" value="BAR"/>
    <property type="match status" value="1"/>
</dbReference>
<evidence type="ECO:0000256" key="1">
    <source>
        <dbReference type="ARBA" id="ARBA00022443"/>
    </source>
</evidence>
<evidence type="ECO:0000256" key="2">
    <source>
        <dbReference type="PROSITE-ProRule" id="PRU00192"/>
    </source>
</evidence>
<dbReference type="SUPFAM" id="SSF103657">
    <property type="entry name" value="BAR/IMD domain-like"/>
    <property type="match status" value="1"/>
</dbReference>
<dbReference type="Gene3D" id="1.20.1270.60">
    <property type="entry name" value="Arfaptin homology (AH) domain/BAR domain"/>
    <property type="match status" value="1"/>
</dbReference>
<gene>
    <name evidence="7" type="ORF">VTK73DRAFT_6123</name>
</gene>
<dbReference type="InterPro" id="IPR046982">
    <property type="entry name" value="BIN3/RVS161-like"/>
</dbReference>
<dbReference type="InterPro" id="IPR004148">
    <property type="entry name" value="BAR_dom"/>
</dbReference>
<reference evidence="7 8" key="1">
    <citation type="journal article" date="2024" name="Commun. Biol.">
        <title>Comparative genomic analysis of thermophilic fungi reveals convergent evolutionary adaptations and gene losses.</title>
        <authorList>
            <person name="Steindorff A.S."/>
            <person name="Aguilar-Pontes M.V."/>
            <person name="Robinson A.J."/>
            <person name="Andreopoulos B."/>
            <person name="LaButti K."/>
            <person name="Kuo A."/>
            <person name="Mondo S."/>
            <person name="Riley R."/>
            <person name="Otillar R."/>
            <person name="Haridas S."/>
            <person name="Lipzen A."/>
            <person name="Grimwood J."/>
            <person name="Schmutz J."/>
            <person name="Clum A."/>
            <person name="Reid I.D."/>
            <person name="Moisan M.C."/>
            <person name="Butler G."/>
            <person name="Nguyen T.T.M."/>
            <person name="Dewar K."/>
            <person name="Conant G."/>
            <person name="Drula E."/>
            <person name="Henrissat B."/>
            <person name="Hansel C."/>
            <person name="Singer S."/>
            <person name="Hutchinson M.I."/>
            <person name="de Vries R.P."/>
            <person name="Natvig D.O."/>
            <person name="Powell A.J."/>
            <person name="Tsang A."/>
            <person name="Grigoriev I.V."/>
        </authorList>
    </citation>
    <scope>NUCLEOTIDE SEQUENCE [LARGE SCALE GENOMIC DNA]</scope>
    <source>
        <strain evidence="7 8">ATCC 24622</strain>
    </source>
</reference>
<dbReference type="SMART" id="SM00326">
    <property type="entry name" value="SH3"/>
    <property type="match status" value="1"/>
</dbReference>
<dbReference type="SUPFAM" id="SSF50044">
    <property type="entry name" value="SH3-domain"/>
    <property type="match status" value="1"/>
</dbReference>
<feature type="domain" description="BAR" evidence="6">
    <location>
        <begin position="7"/>
        <end position="241"/>
    </location>
</feature>
<evidence type="ECO:0000313" key="8">
    <source>
        <dbReference type="Proteomes" id="UP001586593"/>
    </source>
</evidence>
<dbReference type="PRINTS" id="PR00452">
    <property type="entry name" value="SH3DOMAIN"/>
</dbReference>
<evidence type="ECO:0000259" key="5">
    <source>
        <dbReference type="PROSITE" id="PS50002"/>
    </source>
</evidence>
<feature type="region of interest" description="Disordered" evidence="4">
    <location>
        <begin position="279"/>
        <end position="361"/>
    </location>
</feature>
<dbReference type="Pfam" id="PF03114">
    <property type="entry name" value="BAR"/>
    <property type="match status" value="1"/>
</dbReference>
<protein>
    <recommendedName>
        <fullName evidence="9">SH3 domain-containing protein</fullName>
    </recommendedName>
</protein>
<dbReference type="PROSITE" id="PS50002">
    <property type="entry name" value="SH3"/>
    <property type="match status" value="1"/>
</dbReference>
<name>A0ABR3WKR3_9PEZI</name>
<dbReference type="InterPro" id="IPR027267">
    <property type="entry name" value="AH/BAR_dom_sf"/>
</dbReference>
<keyword evidence="3" id="KW-0175">Coiled coil</keyword>
<feature type="domain" description="SH3" evidence="5">
    <location>
        <begin position="415"/>
        <end position="474"/>
    </location>
</feature>
<dbReference type="PANTHER" id="PTHR47174">
    <property type="entry name" value="BRIDGING INTEGRATOR 3"/>
    <property type="match status" value="1"/>
</dbReference>
<feature type="region of interest" description="Disordered" evidence="4">
    <location>
        <begin position="396"/>
        <end position="416"/>
    </location>
</feature>
<dbReference type="CDD" id="cd07599">
    <property type="entry name" value="BAR_Rvs167p"/>
    <property type="match status" value="1"/>
</dbReference>
<dbReference type="Pfam" id="PF00018">
    <property type="entry name" value="SH3_1"/>
    <property type="match status" value="1"/>
</dbReference>
<evidence type="ECO:0008006" key="9">
    <source>
        <dbReference type="Google" id="ProtNLM"/>
    </source>
</evidence>
<sequence length="474" mass="52038">MQAVQRRLGKLRNKTPGDNVKTSVLISDFEDADALLAKIIEGCKSWRESWLSLLDSQLQIVIQYRALYEPIAGASDGRGREAVPTSDYQLNRVSKLETAYSDLKTELFEELGQIDNSVVKPAVDARDCIQPVRKDIKKRENKRLDYENSQARVKKLQLKSGRSAKEDASLAKAEQEMARLADEFTTADAHLWEKLPPIVTASFNMIPALLATHILIQNRLLGLYYTTLNAYCSELGFPSPPPPMDNVIDEWNTAFSPIRGNIESLSCISRGRAIHQPMDVQDGSESAGKSFLSPLAPRNGFRRSTSALTSSPGNEVTSRPPRIPSADNILATQTWDERPHRAGPGPRGPDRDNPTDFTTASVLGTSTASSTSSFASHSSLSSAAARGNLLMSQVKDVAKRKRAPPPPPKRIPSANPDQFVIAQYDFPGQGRGDLSFRQGDRIKIVQKTGTDQDWWVGELAGVTGSFPANYCKSA</sequence>
<keyword evidence="1 2" id="KW-0728">SH3 domain</keyword>
<evidence type="ECO:0000256" key="3">
    <source>
        <dbReference type="SAM" id="Coils"/>
    </source>
</evidence>
<feature type="compositionally biased region" description="Polar residues" evidence="4">
    <location>
        <begin position="302"/>
        <end position="317"/>
    </location>
</feature>
<organism evidence="7 8">
    <name type="scientific">Phialemonium thermophilum</name>
    <dbReference type="NCBI Taxonomy" id="223376"/>
    <lineage>
        <taxon>Eukaryota</taxon>
        <taxon>Fungi</taxon>
        <taxon>Dikarya</taxon>
        <taxon>Ascomycota</taxon>
        <taxon>Pezizomycotina</taxon>
        <taxon>Sordariomycetes</taxon>
        <taxon>Sordariomycetidae</taxon>
        <taxon>Cephalothecales</taxon>
        <taxon>Cephalothecaceae</taxon>
        <taxon>Phialemonium</taxon>
    </lineage>
</organism>
<dbReference type="Proteomes" id="UP001586593">
    <property type="component" value="Unassembled WGS sequence"/>
</dbReference>
<comment type="caution">
    <text evidence="7">The sequence shown here is derived from an EMBL/GenBank/DDBJ whole genome shotgun (WGS) entry which is preliminary data.</text>
</comment>
<feature type="coiled-coil region" evidence="3">
    <location>
        <begin position="139"/>
        <end position="190"/>
    </location>
</feature>